<feature type="transmembrane region" description="Helical" evidence="1">
    <location>
        <begin position="15"/>
        <end position="33"/>
    </location>
</feature>
<comment type="caution">
    <text evidence="2">The sequence shown here is derived from an EMBL/GenBank/DDBJ whole genome shotgun (WGS) entry which is preliminary data.</text>
</comment>
<sequence length="109" mass="11536">MPGSSVPATISVRRVLLWSHALVVTLLLVLLYVMTASGPQADANIGAGAVSLVLLGLGLPWTPLLWLVDPQTLDSMAPVIRALMYFGPAVVNVALHAAIPSLIKRMRTV</sequence>
<feature type="transmembrane region" description="Helical" evidence="1">
    <location>
        <begin position="82"/>
        <end position="103"/>
    </location>
</feature>
<keyword evidence="1" id="KW-0472">Membrane</keyword>
<accession>A0ABX0XTB8</accession>
<proteinExistence type="predicted"/>
<name>A0ABX0XTB8_9ACTN</name>
<dbReference type="EMBL" id="JAATVY010000003">
    <property type="protein sequence ID" value="NJC69240.1"/>
    <property type="molecule type" value="Genomic_DNA"/>
</dbReference>
<gene>
    <name evidence="2" type="ORF">HC031_05835</name>
</gene>
<keyword evidence="3" id="KW-1185">Reference proteome</keyword>
<protein>
    <submittedName>
        <fullName evidence="2">Uncharacterized protein</fullName>
    </submittedName>
</protein>
<keyword evidence="1" id="KW-1133">Transmembrane helix</keyword>
<keyword evidence="1" id="KW-0812">Transmembrane</keyword>
<dbReference type="RefSeq" id="WP_167924145.1">
    <property type="nucleotide sequence ID" value="NZ_JAATVY010000003.1"/>
</dbReference>
<organism evidence="2 3">
    <name type="scientific">Planosporangium thailandense</name>
    <dbReference type="NCBI Taxonomy" id="765197"/>
    <lineage>
        <taxon>Bacteria</taxon>
        <taxon>Bacillati</taxon>
        <taxon>Actinomycetota</taxon>
        <taxon>Actinomycetes</taxon>
        <taxon>Micromonosporales</taxon>
        <taxon>Micromonosporaceae</taxon>
        <taxon>Planosporangium</taxon>
    </lineage>
</organism>
<feature type="transmembrane region" description="Helical" evidence="1">
    <location>
        <begin position="45"/>
        <end position="62"/>
    </location>
</feature>
<evidence type="ECO:0000256" key="1">
    <source>
        <dbReference type="SAM" id="Phobius"/>
    </source>
</evidence>
<reference evidence="2 3" key="1">
    <citation type="submission" date="2020-03" db="EMBL/GenBank/DDBJ databases">
        <title>WGS of the type strain of Planosporangium spp.</title>
        <authorList>
            <person name="Thawai C."/>
        </authorList>
    </citation>
    <scope>NUCLEOTIDE SEQUENCE [LARGE SCALE GENOMIC DNA]</scope>
    <source>
        <strain evidence="2 3">TBRC 5610</strain>
    </source>
</reference>
<evidence type="ECO:0000313" key="2">
    <source>
        <dbReference type="EMBL" id="NJC69240.1"/>
    </source>
</evidence>
<evidence type="ECO:0000313" key="3">
    <source>
        <dbReference type="Proteomes" id="UP000722989"/>
    </source>
</evidence>
<dbReference type="Proteomes" id="UP000722989">
    <property type="component" value="Unassembled WGS sequence"/>
</dbReference>